<comment type="caution">
    <text evidence="1">The sequence shown here is derived from an EMBL/GenBank/DDBJ whole genome shotgun (WGS) entry which is preliminary data.</text>
</comment>
<dbReference type="PANTHER" id="PTHR32278">
    <property type="entry name" value="F-BOX DOMAIN-CONTAINING PROTEIN"/>
    <property type="match status" value="1"/>
</dbReference>
<evidence type="ECO:0000313" key="2">
    <source>
        <dbReference type="Proteomes" id="UP000631114"/>
    </source>
</evidence>
<evidence type="ECO:0000313" key="1">
    <source>
        <dbReference type="EMBL" id="KAF9611188.1"/>
    </source>
</evidence>
<keyword evidence="2" id="KW-1185">Reference proteome</keyword>
<dbReference type="Pfam" id="PF14299">
    <property type="entry name" value="PP2"/>
    <property type="match status" value="2"/>
</dbReference>
<accession>A0A835I8G1</accession>
<dbReference type="AlphaFoldDB" id="A0A835I8G1"/>
<dbReference type="OrthoDB" id="1918565at2759"/>
<dbReference type="EMBL" id="JADFTS010000004">
    <property type="protein sequence ID" value="KAF9611188.1"/>
    <property type="molecule type" value="Genomic_DNA"/>
</dbReference>
<reference evidence="1 2" key="1">
    <citation type="submission" date="2020-10" db="EMBL/GenBank/DDBJ databases">
        <title>The Coptis chinensis genome and diversification of protoberbering-type alkaloids.</title>
        <authorList>
            <person name="Wang B."/>
            <person name="Shu S."/>
            <person name="Song C."/>
            <person name="Liu Y."/>
        </authorList>
    </citation>
    <scope>NUCLEOTIDE SEQUENCE [LARGE SCALE GENOMIC DNA]</scope>
    <source>
        <strain evidence="1">HL-2020</strain>
        <tissue evidence="1">Leaf</tissue>
    </source>
</reference>
<name>A0A835I8G1_9MAGN</name>
<gene>
    <name evidence="1" type="ORF">IFM89_027502</name>
</gene>
<proteinExistence type="predicted"/>
<dbReference type="PANTHER" id="PTHR32278:SF111">
    <property type="entry name" value="F-BOX PROTEIN PP2-B12-RELATED"/>
    <property type="match status" value="1"/>
</dbReference>
<dbReference type="InterPro" id="IPR036047">
    <property type="entry name" value="F-box-like_dom_sf"/>
</dbReference>
<dbReference type="Proteomes" id="UP000631114">
    <property type="component" value="Unassembled WGS sequence"/>
</dbReference>
<dbReference type="CDD" id="cd22162">
    <property type="entry name" value="F-box_AtSKIP3-like"/>
    <property type="match status" value="1"/>
</dbReference>
<dbReference type="SUPFAM" id="SSF81383">
    <property type="entry name" value="F-box domain"/>
    <property type="match status" value="1"/>
</dbReference>
<protein>
    <submittedName>
        <fullName evidence="1">Uncharacterized protein</fullName>
    </submittedName>
</protein>
<dbReference type="InterPro" id="IPR025886">
    <property type="entry name" value="PP2-like"/>
</dbReference>
<organism evidence="1 2">
    <name type="scientific">Coptis chinensis</name>
    <dbReference type="NCBI Taxonomy" id="261450"/>
    <lineage>
        <taxon>Eukaryota</taxon>
        <taxon>Viridiplantae</taxon>
        <taxon>Streptophyta</taxon>
        <taxon>Embryophyta</taxon>
        <taxon>Tracheophyta</taxon>
        <taxon>Spermatophyta</taxon>
        <taxon>Magnoliopsida</taxon>
        <taxon>Ranunculales</taxon>
        <taxon>Ranunculaceae</taxon>
        <taxon>Coptidoideae</taxon>
        <taxon>Coptis</taxon>
    </lineage>
</organism>
<sequence>MNLRMQEANFSVVPEGCISNILSFTSPRDACRSSLVACSLKNAADSDVMWEKFLPSDYKEIVSRSASPLDLNGFESKKELYFHLCADPILLDGGVMSFNLEKKSGKKCFMIGAKKLHITWGDTPDYWTWTHEPDSRFAEVAELVYVWWLEIRGKIDTRMLSPKTTYGAYLVFKIKDNEFGGYNQWPPADVSVKFVEAGSGASDDQIAYLDPTQRPVNAPNGEVPSMRRDGWMEIKLGQLYNDHGEDGEVEMSLMEVKAGVVKEGLVVVGIENSNFYLISQAQPCVIAIYLLICNENSVNLEKRSGKKCFMIGAKELEITWSDTPQYWKWIPLPDSRVNIDTQILKETTYAAYLATHTICTPTSWADTLKVWSHTQ</sequence>